<dbReference type="Pfam" id="PF07495">
    <property type="entry name" value="Y_Y_Y"/>
    <property type="match status" value="1"/>
</dbReference>
<comment type="catalytic activity">
    <reaction evidence="1">
        <text>ATP + protein L-histidine = ADP + protein N-phospho-L-histidine.</text>
        <dbReference type="EC" id="2.7.13.3"/>
    </reaction>
</comment>
<dbReference type="InterPro" id="IPR009057">
    <property type="entry name" value="Homeodomain-like_sf"/>
</dbReference>
<dbReference type="GO" id="GO:0000155">
    <property type="term" value="F:phosphorelay sensor kinase activity"/>
    <property type="evidence" value="ECO:0007669"/>
    <property type="project" value="InterPro"/>
</dbReference>
<dbReference type="SUPFAM" id="SSF52172">
    <property type="entry name" value="CheY-like"/>
    <property type="match status" value="1"/>
</dbReference>
<dbReference type="SMART" id="SM00448">
    <property type="entry name" value="REC"/>
    <property type="match status" value="1"/>
</dbReference>
<dbReference type="InterPro" id="IPR001789">
    <property type="entry name" value="Sig_transdc_resp-reg_receiver"/>
</dbReference>
<feature type="domain" description="Histidine kinase" evidence="11">
    <location>
        <begin position="850"/>
        <end position="1069"/>
    </location>
</feature>
<proteinExistence type="predicted"/>
<dbReference type="InterPro" id="IPR013783">
    <property type="entry name" value="Ig-like_fold"/>
</dbReference>
<evidence type="ECO:0000256" key="1">
    <source>
        <dbReference type="ARBA" id="ARBA00000085"/>
    </source>
</evidence>
<dbReference type="PANTHER" id="PTHR43547">
    <property type="entry name" value="TWO-COMPONENT HISTIDINE KINASE"/>
    <property type="match status" value="1"/>
</dbReference>
<dbReference type="Gene3D" id="2.60.40.10">
    <property type="entry name" value="Immunoglobulins"/>
    <property type="match status" value="1"/>
</dbReference>
<evidence type="ECO:0000256" key="7">
    <source>
        <dbReference type="PROSITE-ProRule" id="PRU00169"/>
    </source>
</evidence>
<dbReference type="PROSITE" id="PS01124">
    <property type="entry name" value="HTH_ARAC_FAMILY_2"/>
    <property type="match status" value="1"/>
</dbReference>
<dbReference type="Pfam" id="PF00512">
    <property type="entry name" value="HisKA"/>
    <property type="match status" value="1"/>
</dbReference>
<dbReference type="PRINTS" id="PR00344">
    <property type="entry name" value="BCTRLSENSOR"/>
</dbReference>
<reference evidence="13 14" key="1">
    <citation type="submission" date="2018-06" db="EMBL/GenBank/DDBJ databases">
        <title>Genomic Encyclopedia of Archaeal and Bacterial Type Strains, Phase II (KMG-II): from individual species to whole genera.</title>
        <authorList>
            <person name="Goeker M."/>
        </authorList>
    </citation>
    <scope>NUCLEOTIDE SEQUENCE [LARGE SCALE GENOMIC DNA]</scope>
    <source>
        <strain evidence="13 14">DSM 23446</strain>
    </source>
</reference>
<evidence type="ECO:0000256" key="8">
    <source>
        <dbReference type="SAM" id="Coils"/>
    </source>
</evidence>
<evidence type="ECO:0000256" key="3">
    <source>
        <dbReference type="ARBA" id="ARBA00022553"/>
    </source>
</evidence>
<keyword evidence="6" id="KW-0804">Transcription</keyword>
<dbReference type="RefSeq" id="WP_111609493.1">
    <property type="nucleotide sequence ID" value="NZ_QLLK01000001.1"/>
</dbReference>
<dbReference type="SMART" id="SM00388">
    <property type="entry name" value="HisKA"/>
    <property type="match status" value="1"/>
</dbReference>
<dbReference type="Gene3D" id="2.130.10.10">
    <property type="entry name" value="YVTN repeat-like/Quinoprotein amine dehydrogenase"/>
    <property type="match status" value="3"/>
</dbReference>
<keyword evidence="9" id="KW-1133">Transmembrane helix</keyword>
<dbReference type="OrthoDB" id="9806995at2"/>
<dbReference type="SUPFAM" id="SSF55874">
    <property type="entry name" value="ATPase domain of HSP90 chaperone/DNA topoisomerase II/histidine kinase"/>
    <property type="match status" value="1"/>
</dbReference>
<keyword evidence="3 7" id="KW-0597">Phosphoprotein</keyword>
<dbReference type="InterPro" id="IPR011110">
    <property type="entry name" value="Reg_prop"/>
</dbReference>
<name>A0A327PQZ3_9BACT</name>
<accession>A0A327PQZ3</accession>
<evidence type="ECO:0000259" key="10">
    <source>
        <dbReference type="PROSITE" id="PS01124"/>
    </source>
</evidence>
<evidence type="ECO:0000256" key="2">
    <source>
        <dbReference type="ARBA" id="ARBA00012438"/>
    </source>
</evidence>
<evidence type="ECO:0000313" key="13">
    <source>
        <dbReference type="EMBL" id="RAI94775.1"/>
    </source>
</evidence>
<dbReference type="Pfam" id="PF00072">
    <property type="entry name" value="Response_reg"/>
    <property type="match status" value="1"/>
</dbReference>
<dbReference type="FunFam" id="2.60.40.10:FF:000791">
    <property type="entry name" value="Two-component system sensor histidine kinase/response regulator"/>
    <property type="match status" value="1"/>
</dbReference>
<dbReference type="GO" id="GO:0003700">
    <property type="term" value="F:DNA-binding transcription factor activity"/>
    <property type="evidence" value="ECO:0007669"/>
    <property type="project" value="InterPro"/>
</dbReference>
<dbReference type="InterPro" id="IPR011123">
    <property type="entry name" value="Y_Y_Y"/>
</dbReference>
<dbReference type="Gene3D" id="3.30.565.10">
    <property type="entry name" value="Histidine kinase-like ATPase, C-terminal domain"/>
    <property type="match status" value="1"/>
</dbReference>
<keyword evidence="8" id="KW-0175">Coiled coil</keyword>
<dbReference type="Gene3D" id="1.10.10.60">
    <property type="entry name" value="Homeodomain-like"/>
    <property type="match status" value="1"/>
</dbReference>
<evidence type="ECO:0000313" key="14">
    <source>
        <dbReference type="Proteomes" id="UP000249610"/>
    </source>
</evidence>
<feature type="domain" description="HTH araC/xylS-type" evidence="10">
    <location>
        <begin position="1254"/>
        <end position="1353"/>
    </location>
</feature>
<evidence type="ECO:0000256" key="4">
    <source>
        <dbReference type="ARBA" id="ARBA00023015"/>
    </source>
</evidence>
<dbReference type="Gene3D" id="3.40.50.2300">
    <property type="match status" value="1"/>
</dbReference>
<comment type="caution">
    <text evidence="13">The sequence shown here is derived from an EMBL/GenBank/DDBJ whole genome shotgun (WGS) entry which is preliminary data.</text>
</comment>
<keyword evidence="14" id="KW-1185">Reference proteome</keyword>
<organism evidence="13 14">
    <name type="scientific">Algoriphagus yeomjeoni</name>
    <dbReference type="NCBI Taxonomy" id="291403"/>
    <lineage>
        <taxon>Bacteria</taxon>
        <taxon>Pseudomonadati</taxon>
        <taxon>Bacteroidota</taxon>
        <taxon>Cytophagia</taxon>
        <taxon>Cytophagales</taxon>
        <taxon>Cyclobacteriaceae</taxon>
        <taxon>Algoriphagus</taxon>
    </lineage>
</organism>
<dbReference type="InterPro" id="IPR005467">
    <property type="entry name" value="His_kinase_dom"/>
</dbReference>
<keyword evidence="4" id="KW-0805">Transcription regulation</keyword>
<dbReference type="InterPro" id="IPR011047">
    <property type="entry name" value="Quinoprotein_ADH-like_sf"/>
</dbReference>
<dbReference type="Pfam" id="PF12833">
    <property type="entry name" value="HTH_18"/>
    <property type="match status" value="1"/>
</dbReference>
<dbReference type="Pfam" id="PF07494">
    <property type="entry name" value="Reg_prop"/>
    <property type="match status" value="4"/>
</dbReference>
<dbReference type="SUPFAM" id="SSF46689">
    <property type="entry name" value="Homeodomain-like"/>
    <property type="match status" value="1"/>
</dbReference>
<dbReference type="InterPro" id="IPR036097">
    <property type="entry name" value="HisK_dim/P_sf"/>
</dbReference>
<dbReference type="SMART" id="SM00387">
    <property type="entry name" value="HATPase_c"/>
    <property type="match status" value="1"/>
</dbReference>
<dbReference type="PROSITE" id="PS50109">
    <property type="entry name" value="HIS_KIN"/>
    <property type="match status" value="1"/>
</dbReference>
<evidence type="ECO:0000256" key="6">
    <source>
        <dbReference type="ARBA" id="ARBA00023163"/>
    </source>
</evidence>
<dbReference type="PROSITE" id="PS50110">
    <property type="entry name" value="RESPONSE_REGULATORY"/>
    <property type="match status" value="1"/>
</dbReference>
<feature type="domain" description="Response regulatory" evidence="12">
    <location>
        <begin position="1107"/>
        <end position="1222"/>
    </location>
</feature>
<dbReference type="InterPro" id="IPR004358">
    <property type="entry name" value="Sig_transdc_His_kin-like_C"/>
</dbReference>
<dbReference type="EC" id="2.7.13.3" evidence="2"/>
<evidence type="ECO:0000259" key="11">
    <source>
        <dbReference type="PROSITE" id="PS50109"/>
    </source>
</evidence>
<dbReference type="FunFam" id="1.10.287.130:FF:000045">
    <property type="entry name" value="Two-component system sensor histidine kinase/response regulator"/>
    <property type="match status" value="1"/>
</dbReference>
<feature type="modified residue" description="4-aspartylphosphate" evidence="7">
    <location>
        <position position="1155"/>
    </location>
</feature>
<keyword evidence="9" id="KW-0812">Transmembrane</keyword>
<dbReference type="InterPro" id="IPR011006">
    <property type="entry name" value="CheY-like_superfamily"/>
</dbReference>
<dbReference type="SUPFAM" id="SSF63829">
    <property type="entry name" value="Calcium-dependent phosphotriesterase"/>
    <property type="match status" value="1"/>
</dbReference>
<dbReference type="GO" id="GO:0043565">
    <property type="term" value="F:sequence-specific DNA binding"/>
    <property type="evidence" value="ECO:0007669"/>
    <property type="project" value="InterPro"/>
</dbReference>
<dbReference type="CDD" id="cd00082">
    <property type="entry name" value="HisKA"/>
    <property type="match status" value="1"/>
</dbReference>
<keyword evidence="9" id="KW-0472">Membrane</keyword>
<dbReference type="EMBL" id="QLLK01000001">
    <property type="protein sequence ID" value="RAI94775.1"/>
    <property type="molecule type" value="Genomic_DNA"/>
</dbReference>
<keyword evidence="5" id="KW-0238">DNA-binding</keyword>
<feature type="transmembrane region" description="Helical" evidence="9">
    <location>
        <begin position="797"/>
        <end position="817"/>
    </location>
</feature>
<sequence>MTWSKSRMAGFLSLIILLSIFSHALAQDKRYYFRNYDINSGLSHNSVFSIFQDRQGFMWFGTKYGLNRFDGQRWKVYNSDSKGNPEDKLGSDYVHVIHEDRDGIFWLGTDEGIYLFDKSLDKFTAFPYQTADGQSPVNIISSLAEDKDGNIWIAGNNQGIFRFDFQKKELELLSHDPTKKGSLPAGSVSSVKVDVQNVVWVGLLEKGVGRYIEDSETFSMYMDEDGKLTQDQVLGLQDWGDFMLIGTKNAGVKKLEKSSGKITDLLTKDAKGNPIYVRDMLQFSQNELGIGTESGLFIYDFVTNTFQNLQENSDDPYSLSNNAIYSLWKDTEGGIWVGSYFGGVDFLPNQAVKFEKYYPITNANTISGMRVREMVGNGDGKIWIGTEDAGLNLFDPQTGKFEQLSTGDSDRELPYRNVHGLAKQGDKLWIGTFNTGVNILDTSTGKIKKITSNTPGSGLTNDDPFAILADSRDRIWIGTPSGLFLFEKGNEQFRKIEEFRNYFVYDLLEDESGTIWAGTYNDGLIRFNPDTEETSQFVPDPSTAGSIPHQTVIDLYEDSGHTLWIATAGGGFAKFNKADQSFTSYTIEKGFPANTYFKILEDDLGALWLTSNKGLIQFDPDTEALKLFDEKSGLIPSPFNYRSGYKAEDGTLYFGSQGGFISFQPDKIESSNSPSKLIFTGIELFNEEIPIDPEDGILKKSILYTDKISLMSYQNSLTFEVASLGYTNSQNWNFLYRLKGLEKDWRQMSESQAISYSYLPPGNYTLQVRSPQAQGSNTYQETELEIEILPPFYKTSIAYAIYLLAIILLAYWIISFYKNRVNNRHQVQINLLEAEKEKELYEAKIEFFTNITHEIRTPLTLIKGPLEDILSKNRNTDPEVKNDLLIIEKNTNRLIDLSNQLLDFRKTEQRGFKLSFLKTEICGILQELHDRFKVTAVQSGLNFTMEKSTATLFADVDKEAVIKILSNLLINALKNAESMIHIRLEYEPSSPSVFYIEISNDGDLIPKEMAEKIFEPFFQIGDNNASKANQGTGLGLPLAKSLAEMHHGTLIMAEDRDLNRFVLELPIKQKDAIHFEEENDLVSVVKDDEEEQVILPAKSKKKGSLPAILLVEDNKELLQFLGEKLKGKYVIHKAANGLLALDVLKKEPIDLVISDVMMPEMDGYKLCEHIKSDLATSHIPVVLLTAKNNINAKITGLEMGADVYLEKPFSLEFLYLQIKNLLQHRDQIKKAFASLPLVNSDTIAHSKADEEFLKKINEAILANIENELFGVSELADQLNMSQSSLLRKIKGISELTPNGYIRLVRLKRSAELLGDGLHSIAEISEMVGFNSPSYFTKCFQKHFGELPKDFVKKADVL</sequence>
<dbReference type="SUPFAM" id="SSF47384">
    <property type="entry name" value="Homodimeric domain of signal transducing histidine kinase"/>
    <property type="match status" value="1"/>
</dbReference>
<dbReference type="InterPro" id="IPR003661">
    <property type="entry name" value="HisK_dim/P_dom"/>
</dbReference>
<dbReference type="Proteomes" id="UP000249610">
    <property type="component" value="Unassembled WGS sequence"/>
</dbReference>
<dbReference type="PROSITE" id="PS00041">
    <property type="entry name" value="HTH_ARAC_FAMILY_1"/>
    <property type="match status" value="1"/>
</dbReference>
<dbReference type="InterPro" id="IPR018062">
    <property type="entry name" value="HTH_AraC-typ_CS"/>
</dbReference>
<feature type="coiled-coil region" evidence="8">
    <location>
        <begin position="824"/>
        <end position="851"/>
    </location>
</feature>
<evidence type="ECO:0000259" key="12">
    <source>
        <dbReference type="PROSITE" id="PS50110"/>
    </source>
</evidence>
<dbReference type="CDD" id="cd00075">
    <property type="entry name" value="HATPase"/>
    <property type="match status" value="1"/>
</dbReference>
<evidence type="ECO:0000256" key="9">
    <source>
        <dbReference type="SAM" id="Phobius"/>
    </source>
</evidence>
<gene>
    <name evidence="13" type="ORF">LV83_00021</name>
</gene>
<protein>
    <recommendedName>
        <fullName evidence="2">histidine kinase</fullName>
        <ecNumber evidence="2">2.7.13.3</ecNumber>
    </recommendedName>
</protein>
<dbReference type="InterPro" id="IPR036890">
    <property type="entry name" value="HATPase_C_sf"/>
</dbReference>
<dbReference type="PANTHER" id="PTHR43547:SF2">
    <property type="entry name" value="HYBRID SIGNAL TRANSDUCTION HISTIDINE KINASE C"/>
    <property type="match status" value="1"/>
</dbReference>
<dbReference type="Gene3D" id="1.10.287.130">
    <property type="match status" value="1"/>
</dbReference>
<evidence type="ECO:0000256" key="5">
    <source>
        <dbReference type="ARBA" id="ARBA00023125"/>
    </source>
</evidence>
<dbReference type="CDD" id="cd17574">
    <property type="entry name" value="REC_OmpR"/>
    <property type="match status" value="1"/>
</dbReference>
<dbReference type="InterPro" id="IPR003594">
    <property type="entry name" value="HATPase_dom"/>
</dbReference>
<dbReference type="SMART" id="SM00342">
    <property type="entry name" value="HTH_ARAC"/>
    <property type="match status" value="1"/>
</dbReference>
<dbReference type="SUPFAM" id="SSF50998">
    <property type="entry name" value="Quinoprotein alcohol dehydrogenase-like"/>
    <property type="match status" value="1"/>
</dbReference>
<dbReference type="InterPro" id="IPR018060">
    <property type="entry name" value="HTH_AraC"/>
</dbReference>
<dbReference type="Pfam" id="PF02518">
    <property type="entry name" value="HATPase_c"/>
    <property type="match status" value="1"/>
</dbReference>
<dbReference type="InterPro" id="IPR015943">
    <property type="entry name" value="WD40/YVTN_repeat-like_dom_sf"/>
</dbReference>